<gene>
    <name evidence="1" type="ORF">CWD84_17945</name>
</gene>
<dbReference type="Proteomes" id="UP000234366">
    <property type="component" value="Chromosome"/>
</dbReference>
<dbReference type="EMBL" id="CP025001">
    <property type="protein sequence ID" value="AUJ78555.1"/>
    <property type="molecule type" value="Genomic_DNA"/>
</dbReference>
<proteinExistence type="predicted"/>
<dbReference type="KEGG" id="bsia:CWD84_17945"/>
<evidence type="ECO:0000313" key="2">
    <source>
        <dbReference type="Proteomes" id="UP000234366"/>
    </source>
</evidence>
<reference evidence="1 2" key="1">
    <citation type="submission" date="2017-11" db="EMBL/GenBank/DDBJ databases">
        <title>Genome sequence and genome mining of multiple bioactive secondary metabolites from a deep sea-derived Bacillus siamensis SCSIO 05746.</title>
        <authorList>
            <person name="Pan H.-Q."/>
            <person name="Ju J.-H."/>
        </authorList>
    </citation>
    <scope>NUCLEOTIDE SEQUENCE [LARGE SCALE GENOMIC DNA]</scope>
    <source>
        <strain evidence="1 2">SCSIO 05746</strain>
    </source>
</reference>
<keyword evidence="2" id="KW-1185">Reference proteome</keyword>
<organism evidence="1 2">
    <name type="scientific">Bacillus siamensis</name>
    <dbReference type="NCBI Taxonomy" id="659243"/>
    <lineage>
        <taxon>Bacteria</taxon>
        <taxon>Bacillati</taxon>
        <taxon>Bacillota</taxon>
        <taxon>Bacilli</taxon>
        <taxon>Bacillales</taxon>
        <taxon>Bacillaceae</taxon>
        <taxon>Bacillus</taxon>
        <taxon>Bacillus amyloliquefaciens group</taxon>
    </lineage>
</organism>
<protein>
    <submittedName>
        <fullName evidence="1">Uncharacterized protein</fullName>
    </submittedName>
</protein>
<name>A0AAI8HR36_9BACI</name>
<evidence type="ECO:0000313" key="1">
    <source>
        <dbReference type="EMBL" id="AUJ78555.1"/>
    </source>
</evidence>
<accession>A0AAI8HR36</accession>
<sequence length="63" mass="7172">MMGWSKSDIYNSSSGPDFSMNSGSFCVQPFPRLHPDYRKQIYVPFQGLLSDVLSCVNQQIMVH</sequence>
<dbReference type="AlphaFoldDB" id="A0AAI8HR36"/>